<evidence type="ECO:0000313" key="2">
    <source>
        <dbReference type="EMBL" id="PIA41290.1"/>
    </source>
</evidence>
<reference evidence="2 3" key="1">
    <citation type="submission" date="2017-09" db="EMBL/GenBank/DDBJ databases">
        <title>WGS assembly of Aquilegia coerulea Goldsmith.</title>
        <authorList>
            <person name="Hodges S."/>
            <person name="Kramer E."/>
            <person name="Nordborg M."/>
            <person name="Tomkins J."/>
            <person name="Borevitz J."/>
            <person name="Derieg N."/>
            <person name="Yan J."/>
            <person name="Mihaltcheva S."/>
            <person name="Hayes R.D."/>
            <person name="Rokhsar D."/>
        </authorList>
    </citation>
    <scope>NUCLEOTIDE SEQUENCE [LARGE SCALE GENOMIC DNA]</scope>
    <source>
        <strain evidence="3">cv. Goldsmith</strain>
    </source>
</reference>
<keyword evidence="1" id="KW-1133">Transmembrane helix</keyword>
<organism evidence="2 3">
    <name type="scientific">Aquilegia coerulea</name>
    <name type="common">Rocky mountain columbine</name>
    <dbReference type="NCBI Taxonomy" id="218851"/>
    <lineage>
        <taxon>Eukaryota</taxon>
        <taxon>Viridiplantae</taxon>
        <taxon>Streptophyta</taxon>
        <taxon>Embryophyta</taxon>
        <taxon>Tracheophyta</taxon>
        <taxon>Spermatophyta</taxon>
        <taxon>Magnoliopsida</taxon>
        <taxon>Ranunculales</taxon>
        <taxon>Ranunculaceae</taxon>
        <taxon>Thalictroideae</taxon>
        <taxon>Aquilegia</taxon>
    </lineage>
</organism>
<feature type="transmembrane region" description="Helical" evidence="1">
    <location>
        <begin position="63"/>
        <end position="83"/>
    </location>
</feature>
<keyword evidence="3" id="KW-1185">Reference proteome</keyword>
<dbReference type="AlphaFoldDB" id="A0A2G5DCN3"/>
<sequence>MEINHTSTPFSKEHHSICLFFHLYIFASKPLEHFFIINKMKLIPSIPIHSKHTDFPVINQASFWSATLSLSLFNSILFILVVVQTAESI</sequence>
<keyword evidence="1" id="KW-0472">Membrane</keyword>
<accession>A0A2G5DCN3</accession>
<evidence type="ECO:0000256" key="1">
    <source>
        <dbReference type="SAM" id="Phobius"/>
    </source>
</evidence>
<dbReference type="InParanoid" id="A0A2G5DCN3"/>
<proteinExistence type="predicted"/>
<evidence type="ECO:0000313" key="3">
    <source>
        <dbReference type="Proteomes" id="UP000230069"/>
    </source>
</evidence>
<dbReference type="EMBL" id="KZ305040">
    <property type="protein sequence ID" value="PIA41290.1"/>
    <property type="molecule type" value="Genomic_DNA"/>
</dbReference>
<dbReference type="Proteomes" id="UP000230069">
    <property type="component" value="Unassembled WGS sequence"/>
</dbReference>
<keyword evidence="1" id="KW-0812">Transmembrane</keyword>
<name>A0A2G5DCN3_AQUCA</name>
<protein>
    <submittedName>
        <fullName evidence="2">Uncharacterized protein</fullName>
    </submittedName>
</protein>
<gene>
    <name evidence="2" type="ORF">AQUCO_02300214v1</name>
</gene>